<feature type="compositionally biased region" description="Acidic residues" evidence="1">
    <location>
        <begin position="317"/>
        <end position="328"/>
    </location>
</feature>
<dbReference type="EMBL" id="JBJQOH010000003">
    <property type="protein sequence ID" value="KAL3693307.1"/>
    <property type="molecule type" value="Genomic_DNA"/>
</dbReference>
<evidence type="ECO:0000313" key="2">
    <source>
        <dbReference type="EMBL" id="KAL3693307.1"/>
    </source>
</evidence>
<name>A0ABD3HRY3_9MARC</name>
<dbReference type="PANTHER" id="PTHR31170">
    <property type="entry name" value="BNAC04G53230D PROTEIN"/>
    <property type="match status" value="1"/>
</dbReference>
<dbReference type="PANTHER" id="PTHR31170:SF25">
    <property type="entry name" value="BNAA09G04570D PROTEIN"/>
    <property type="match status" value="1"/>
</dbReference>
<comment type="caution">
    <text evidence="2">The sequence shown here is derived from an EMBL/GenBank/DDBJ whole genome shotgun (WGS) entry which is preliminary data.</text>
</comment>
<evidence type="ECO:0000313" key="3">
    <source>
        <dbReference type="Proteomes" id="UP001633002"/>
    </source>
</evidence>
<keyword evidence="3" id="KW-1185">Reference proteome</keyword>
<dbReference type="InterPro" id="IPR004158">
    <property type="entry name" value="DUF247_pln"/>
</dbReference>
<dbReference type="Proteomes" id="UP001633002">
    <property type="component" value="Unassembled WGS sequence"/>
</dbReference>
<reference evidence="2 3" key="1">
    <citation type="submission" date="2024-09" db="EMBL/GenBank/DDBJ databases">
        <title>Chromosome-scale assembly of Riccia sorocarpa.</title>
        <authorList>
            <person name="Paukszto L."/>
        </authorList>
    </citation>
    <scope>NUCLEOTIDE SEQUENCE [LARGE SCALE GENOMIC DNA]</scope>
    <source>
        <strain evidence="2">LP-2024</strain>
        <tissue evidence="2">Aerial parts of the thallus</tissue>
    </source>
</reference>
<dbReference type="AlphaFoldDB" id="A0ABD3HRY3"/>
<evidence type="ECO:0000256" key="1">
    <source>
        <dbReference type="SAM" id="MobiDB-lite"/>
    </source>
</evidence>
<gene>
    <name evidence="2" type="ORF">R1sor_006958</name>
</gene>
<protein>
    <submittedName>
        <fullName evidence="2">Uncharacterized protein</fullName>
    </submittedName>
</protein>
<accession>A0ABD3HRY3</accession>
<feature type="compositionally biased region" description="Basic and acidic residues" evidence="1">
    <location>
        <begin position="330"/>
        <end position="352"/>
    </location>
</feature>
<feature type="compositionally biased region" description="Basic and acidic residues" evidence="1">
    <location>
        <begin position="282"/>
        <end position="312"/>
    </location>
</feature>
<sequence length="580" mass="66514">MATASDDHPWIHLLDIDKLLQEHEVKDKSTRRREPSVYPVAPFIRSLKPEIYNASFLPLGLYNRDFKRVTAVDNLKLEVLICILAHLKVNQHGWKTFCKEVATQPSRSLTPDVEYFYEDDGSLSSLTLESAQSILVVDAFFIAALFIWRLEPETEEDGKWVSDDRPRFIWHIMKIFYRGSVGSSIHAFDLDICWLYEGQIPLFLIRNVWERIASVAEIDDFDFALRYNLRRTLINSGLLYKNPRDGDINFDTCENILECVHRSLSHWSSFDQGVEQEEGVSEDEKGQENDGKEKDVEANVREKDELMSHRSSFDQGGEQDEGEDDNGQENDGKEKKDVEPNVSEKDELKKDEGEIDGYQSRLRKLGIQSRLRKLGIQSRTRLRKLGIVSQFLKFAEKIVDFAKGVLSPGDFEFESRYSLPTAVELSKMGVRFIDADESLNDVKFEKSFSRLTATLKLPKLSVNDFTEKLLLNICVYESMNPKSDGVHEYLLLLDELIDSKEDVDLLIEGNNPVIKMSLGDNYRVAEIFSNPVQNINFFSDTDQRITDFILVQRAMEASETTYEPGNAMFTFISPGTEALN</sequence>
<feature type="region of interest" description="Disordered" evidence="1">
    <location>
        <begin position="273"/>
        <end position="353"/>
    </location>
</feature>
<proteinExistence type="predicted"/>
<organism evidence="2 3">
    <name type="scientific">Riccia sorocarpa</name>
    <dbReference type="NCBI Taxonomy" id="122646"/>
    <lineage>
        <taxon>Eukaryota</taxon>
        <taxon>Viridiplantae</taxon>
        <taxon>Streptophyta</taxon>
        <taxon>Embryophyta</taxon>
        <taxon>Marchantiophyta</taxon>
        <taxon>Marchantiopsida</taxon>
        <taxon>Marchantiidae</taxon>
        <taxon>Marchantiales</taxon>
        <taxon>Ricciaceae</taxon>
        <taxon>Riccia</taxon>
    </lineage>
</organism>
<dbReference type="Pfam" id="PF03140">
    <property type="entry name" value="DUF247"/>
    <property type="match status" value="1"/>
</dbReference>